<dbReference type="OrthoDB" id="10020110at2759"/>
<sequence>MSLTPQRWVNANSACVWDVELVEAVASLKLVGALLGGWLLVSGPTRALATVLHAHTHSLLHPPVGYSIHALDRKSVQFLLSVVNNYGLPTRRSVARNAEKRSVKY</sequence>
<protein>
    <submittedName>
        <fullName evidence="1">Uncharacterized protein</fullName>
    </submittedName>
</protein>
<dbReference type="Proteomes" id="UP000711488">
    <property type="component" value="Unassembled WGS sequence"/>
</dbReference>
<reference evidence="1" key="2">
    <citation type="journal article" date="2018" name="Environ. Sci. Technol.">
        <title>The Toxicogenome of Hyalella azteca: A Model for Sediment Ecotoxicology and Evolutionary Toxicology.</title>
        <authorList>
            <person name="Poynton H.C."/>
            <person name="Hasenbein S."/>
            <person name="Benoit J.B."/>
            <person name="Sepulveda M.S."/>
            <person name="Poelchau M.F."/>
            <person name="Hughes D.S.T."/>
            <person name="Murali S.C."/>
            <person name="Chen S."/>
            <person name="Glastad K.M."/>
            <person name="Goodisman M.A.D."/>
            <person name="Werren J.H."/>
            <person name="Vineis J.H."/>
            <person name="Bowen J.L."/>
            <person name="Friedrich M."/>
            <person name="Jones J."/>
            <person name="Robertson H.M."/>
            <person name="Feyereisen R."/>
            <person name="Mechler-Hickson A."/>
            <person name="Mathers N."/>
            <person name="Lee C.E."/>
            <person name="Colbourne J.K."/>
            <person name="Biales A."/>
            <person name="Johnston J.S."/>
            <person name="Wellborn G.A."/>
            <person name="Rosendale A.J."/>
            <person name="Cridge A.G."/>
            <person name="Munoz-Torres M.C."/>
            <person name="Bain P.A."/>
            <person name="Manny A.R."/>
            <person name="Major K.M."/>
            <person name="Lambert F.N."/>
            <person name="Vulpe C.D."/>
            <person name="Tuck P."/>
            <person name="Blalock B.J."/>
            <person name="Lin Y.Y."/>
            <person name="Smith M.E."/>
            <person name="Ochoa-Acuna H."/>
            <person name="Chen M.M."/>
            <person name="Childers C.P."/>
            <person name="Qu J."/>
            <person name="Dugan S."/>
            <person name="Lee S.L."/>
            <person name="Chao H."/>
            <person name="Dinh H."/>
            <person name="Han Y."/>
            <person name="Doddapaneni H."/>
            <person name="Worley K.C."/>
            <person name="Muzny D.M."/>
            <person name="Gibbs R.A."/>
            <person name="Richards S."/>
        </authorList>
    </citation>
    <scope>NUCLEOTIDE SEQUENCE</scope>
    <source>
        <strain evidence="1">HAZT.00-mixed</strain>
        <tissue evidence="1">Whole organism</tissue>
    </source>
</reference>
<comment type="caution">
    <text evidence="1">The sequence shown here is derived from an EMBL/GenBank/DDBJ whole genome shotgun (WGS) entry which is preliminary data.</text>
</comment>
<accession>A0A6A0H264</accession>
<reference evidence="1" key="3">
    <citation type="submission" date="2019-06" db="EMBL/GenBank/DDBJ databases">
        <authorList>
            <person name="Poynton C."/>
            <person name="Hasenbein S."/>
            <person name="Benoit J.B."/>
            <person name="Sepulveda M.S."/>
            <person name="Poelchau M.F."/>
            <person name="Murali S.C."/>
            <person name="Chen S."/>
            <person name="Glastad K.M."/>
            <person name="Werren J.H."/>
            <person name="Vineis J.H."/>
            <person name="Bowen J.L."/>
            <person name="Friedrich M."/>
            <person name="Jones J."/>
            <person name="Robertson H.M."/>
            <person name="Feyereisen R."/>
            <person name="Mechler-Hickson A."/>
            <person name="Mathers N."/>
            <person name="Lee C.E."/>
            <person name="Colbourne J.K."/>
            <person name="Biales A."/>
            <person name="Johnston J.S."/>
            <person name="Wellborn G.A."/>
            <person name="Rosendale A.J."/>
            <person name="Cridge A.G."/>
            <person name="Munoz-Torres M.C."/>
            <person name="Bain P.A."/>
            <person name="Manny A.R."/>
            <person name="Major K.M."/>
            <person name="Lambert F.N."/>
            <person name="Vulpe C.D."/>
            <person name="Tuck P."/>
            <person name="Blalock B.J."/>
            <person name="Lin Y.-Y."/>
            <person name="Smith M.E."/>
            <person name="Ochoa-Acuna H."/>
            <person name="Chen M.-J.M."/>
            <person name="Childers C.P."/>
            <person name="Qu J."/>
            <person name="Dugan S."/>
            <person name="Lee S.L."/>
            <person name="Chao H."/>
            <person name="Dinh H."/>
            <person name="Han Y."/>
            <person name="Doddapaneni H."/>
            <person name="Worley K.C."/>
            <person name="Muzny D.M."/>
            <person name="Gibbs R.A."/>
            <person name="Richards S."/>
        </authorList>
    </citation>
    <scope>NUCLEOTIDE SEQUENCE</scope>
    <source>
        <strain evidence="1">HAZT.00-mixed</strain>
        <tissue evidence="1">Whole organism</tissue>
    </source>
</reference>
<proteinExistence type="predicted"/>
<dbReference type="EMBL" id="JQDR03008729">
    <property type="protein sequence ID" value="KAA0196743.1"/>
    <property type="molecule type" value="Genomic_DNA"/>
</dbReference>
<gene>
    <name evidence="1" type="ORF">HAZT_HAZT003873</name>
</gene>
<organism evidence="1">
    <name type="scientific">Hyalella azteca</name>
    <name type="common">Amphipod</name>
    <dbReference type="NCBI Taxonomy" id="294128"/>
    <lineage>
        <taxon>Eukaryota</taxon>
        <taxon>Metazoa</taxon>
        <taxon>Ecdysozoa</taxon>
        <taxon>Arthropoda</taxon>
        <taxon>Crustacea</taxon>
        <taxon>Multicrustacea</taxon>
        <taxon>Malacostraca</taxon>
        <taxon>Eumalacostraca</taxon>
        <taxon>Peracarida</taxon>
        <taxon>Amphipoda</taxon>
        <taxon>Senticaudata</taxon>
        <taxon>Talitrida</taxon>
        <taxon>Talitroidea</taxon>
        <taxon>Hyalellidae</taxon>
        <taxon>Hyalella</taxon>
    </lineage>
</organism>
<name>A0A6A0H264_HYAAZ</name>
<reference evidence="1" key="1">
    <citation type="submission" date="2014-08" db="EMBL/GenBank/DDBJ databases">
        <authorList>
            <person name="Murali S."/>
            <person name="Richards S."/>
            <person name="Bandaranaike D."/>
            <person name="Bellair M."/>
            <person name="Blankenburg K."/>
            <person name="Chao H."/>
            <person name="Dinh H."/>
            <person name="Doddapaneni H."/>
            <person name="Dugan-Rocha S."/>
            <person name="Elkadiri S."/>
            <person name="Gnanaolivu R."/>
            <person name="Hughes D."/>
            <person name="Lee S."/>
            <person name="Li M."/>
            <person name="Ming W."/>
            <person name="Munidasa M."/>
            <person name="Muniz J."/>
            <person name="Nguyen L."/>
            <person name="Osuji N."/>
            <person name="Pu L.-L."/>
            <person name="Puazo M."/>
            <person name="Skinner E."/>
            <person name="Qu C."/>
            <person name="Quiroz J."/>
            <person name="Raj R."/>
            <person name="Weissenberger G."/>
            <person name="Xin Y."/>
            <person name="Zou X."/>
            <person name="Han Y."/>
            <person name="Worley K."/>
            <person name="Muzny D."/>
            <person name="Gibbs R."/>
        </authorList>
    </citation>
    <scope>NUCLEOTIDE SEQUENCE</scope>
    <source>
        <strain evidence="1">HAZT.00-mixed</strain>
        <tissue evidence="1">Whole organism</tissue>
    </source>
</reference>
<dbReference type="AlphaFoldDB" id="A0A6A0H264"/>
<evidence type="ECO:0000313" key="1">
    <source>
        <dbReference type="EMBL" id="KAA0196743.1"/>
    </source>
</evidence>